<evidence type="ECO:0000313" key="2">
    <source>
        <dbReference type="EMBL" id="SBT09822.1"/>
    </source>
</evidence>
<dbReference type="Gene3D" id="3.90.1570.10">
    <property type="entry name" value="tt1808, chain A"/>
    <property type="match status" value="1"/>
</dbReference>
<keyword evidence="3" id="KW-1185">Reference proteome</keyword>
<dbReference type="STRING" id="1860102.ACCAA_790004"/>
<dbReference type="PANTHER" id="PTHR36558">
    <property type="entry name" value="GLR1098 PROTEIN"/>
    <property type="match status" value="1"/>
</dbReference>
<evidence type="ECO:0000313" key="3">
    <source>
        <dbReference type="Proteomes" id="UP000199169"/>
    </source>
</evidence>
<proteinExistence type="predicted"/>
<dbReference type="Pfam" id="PF05685">
    <property type="entry name" value="Uma2"/>
    <property type="match status" value="1"/>
</dbReference>
<dbReference type="SUPFAM" id="SSF52980">
    <property type="entry name" value="Restriction endonuclease-like"/>
    <property type="match status" value="1"/>
</dbReference>
<dbReference type="RefSeq" id="WP_186409036.1">
    <property type="nucleotide sequence ID" value="NZ_FLQX01000159.1"/>
</dbReference>
<accession>A0A1A8XYR5</accession>
<feature type="domain" description="Putative restriction endonuclease" evidence="1">
    <location>
        <begin position="14"/>
        <end position="167"/>
    </location>
</feature>
<dbReference type="CDD" id="cd06260">
    <property type="entry name" value="DUF820-like"/>
    <property type="match status" value="1"/>
</dbReference>
<dbReference type="InterPro" id="IPR008538">
    <property type="entry name" value="Uma2"/>
</dbReference>
<evidence type="ECO:0000259" key="1">
    <source>
        <dbReference type="Pfam" id="PF05685"/>
    </source>
</evidence>
<protein>
    <recommendedName>
        <fullName evidence="1">Putative restriction endonuclease domain-containing protein</fullName>
    </recommendedName>
</protein>
<dbReference type="EMBL" id="FLQX01000159">
    <property type="protein sequence ID" value="SBT09822.1"/>
    <property type="molecule type" value="Genomic_DNA"/>
</dbReference>
<sequence>MASLQVEKRFDAAAYVAWEETQSERHEYLAGDVFAMVGVRQAYNVASGNLYSRLRRELKGSPCRVFIESVKTHIEAADSFFYPDVLVTCDPRDRLTPNYVSHPVLVAEVLSESTAGFHRGGKFAAYRKLDSLQEYVLIDVAAQCIEVFRRDAGNHWVLYDYGPDDDVEFSSLGLRVPIEDLLEDTREDGTEQLVAAAERP</sequence>
<organism evidence="2 3">
    <name type="scientific">Candidatus Accumulibacter aalborgensis</name>
    <dbReference type="NCBI Taxonomy" id="1860102"/>
    <lineage>
        <taxon>Bacteria</taxon>
        <taxon>Pseudomonadati</taxon>
        <taxon>Pseudomonadota</taxon>
        <taxon>Betaproteobacteria</taxon>
        <taxon>Candidatus Accumulibacter</taxon>
    </lineage>
</organism>
<reference evidence="2 3" key="1">
    <citation type="submission" date="2016-06" db="EMBL/GenBank/DDBJ databases">
        <authorList>
            <person name="Kjaerup R.B."/>
            <person name="Dalgaard T.S."/>
            <person name="Juul-Madsen H.R."/>
        </authorList>
    </citation>
    <scope>NUCLEOTIDE SEQUENCE [LARGE SCALE GENOMIC DNA]</scope>
    <source>
        <strain evidence="2">3</strain>
    </source>
</reference>
<dbReference type="InterPro" id="IPR011335">
    <property type="entry name" value="Restrct_endonuc-II-like"/>
</dbReference>
<gene>
    <name evidence="2" type="ORF">ACCAA_790004</name>
</gene>
<name>A0A1A8XYR5_9PROT</name>
<dbReference type="Proteomes" id="UP000199169">
    <property type="component" value="Unassembled WGS sequence"/>
</dbReference>
<dbReference type="PANTHER" id="PTHR36558:SF1">
    <property type="entry name" value="RESTRICTION ENDONUCLEASE DOMAIN-CONTAINING PROTEIN-RELATED"/>
    <property type="match status" value="1"/>
</dbReference>
<dbReference type="InterPro" id="IPR012296">
    <property type="entry name" value="Nuclease_put_TT1808"/>
</dbReference>
<dbReference type="AlphaFoldDB" id="A0A1A8XYR5"/>